<feature type="compositionally biased region" description="Polar residues" evidence="1">
    <location>
        <begin position="178"/>
        <end position="187"/>
    </location>
</feature>
<evidence type="ECO:0000313" key="3">
    <source>
        <dbReference type="Proteomes" id="UP000267027"/>
    </source>
</evidence>
<keyword evidence="3" id="KW-1185">Reference proteome</keyword>
<reference evidence="2 3" key="2">
    <citation type="submission" date="2018-11" db="EMBL/GenBank/DDBJ databases">
        <authorList>
            <consortium name="Pathogen Informatics"/>
        </authorList>
    </citation>
    <scope>NUCLEOTIDE SEQUENCE [LARGE SCALE GENOMIC DNA]</scope>
    <source>
        <strain evidence="2 3">Costa Rica</strain>
    </source>
</reference>
<feature type="compositionally biased region" description="Basic and acidic residues" evidence="1">
    <location>
        <begin position="44"/>
        <end position="53"/>
    </location>
</feature>
<reference evidence="4" key="1">
    <citation type="submission" date="2016-04" db="UniProtKB">
        <authorList>
            <consortium name="WormBaseParasite"/>
        </authorList>
    </citation>
    <scope>IDENTIFICATION</scope>
</reference>
<dbReference type="Proteomes" id="UP000267027">
    <property type="component" value="Unassembled WGS sequence"/>
</dbReference>
<dbReference type="AlphaFoldDB" id="A0A158PG69"/>
<accession>A0A158PG69</accession>
<evidence type="ECO:0000313" key="2">
    <source>
        <dbReference type="EMBL" id="VDM56473.1"/>
    </source>
</evidence>
<proteinExistence type="predicted"/>
<feature type="compositionally biased region" description="Acidic residues" evidence="1">
    <location>
        <begin position="30"/>
        <end position="43"/>
    </location>
</feature>
<sequence>MLLDSARLDTLASADRRLLYASGISLSDDERNDGDQEQSDSSDTESRCKPSDHSRRRFTSSRTNSEVVPFSRIQLFVRRHRINRLHCESFGKDNKIGMMNSPQQVLSLSSAVDQPDEELYDNAIESDDAVYIDTVRRKCMIDSKYMYQSVIVARLWELAQETPSTSRLKPERCEMTDSGLSRSTQSKHSQEHRSMFDSAIGGEVSSSEDEWNGKFDRHMLNPLRESDSASQVSLEWCDESLRHRESVSEDGARFMVRNLDRDYESSRGSAVRSSKSPPFTVSTIYRPKDSRDLMVFACEKFQPYSSQFKKIQHLYHRRRLRRIGPSPRTADETLKLFISSVFYHGYDILKKSSPLLEKSFESCVSECNFLHRWKGTSLERMREDMRTLLDTKVSCSSSPVNESQIRGLALLMVLSAREVYEGKLAGDSGCSWFTLDSPAEVMSHFERNLPLNETCWRLLGSTCDVSIEMLDFCSSAPNSVRFGNAQNSVHWLRISTSMAPQPLFYVPDN</sequence>
<dbReference type="OrthoDB" id="5865629at2759"/>
<name>A0A158PG69_ANGCS</name>
<gene>
    <name evidence="2" type="ORF">ACOC_LOCUS4888</name>
</gene>
<dbReference type="WBParaSite" id="ACOC_0000488701-mRNA-1">
    <property type="protein sequence ID" value="ACOC_0000488701-mRNA-1"/>
    <property type="gene ID" value="ACOC_0000488701"/>
</dbReference>
<evidence type="ECO:0000256" key="1">
    <source>
        <dbReference type="SAM" id="MobiDB-lite"/>
    </source>
</evidence>
<protein>
    <submittedName>
        <fullName evidence="4">Lipase_3 domain-containing protein</fullName>
    </submittedName>
</protein>
<dbReference type="EMBL" id="UYYA01003835">
    <property type="protein sequence ID" value="VDM56473.1"/>
    <property type="molecule type" value="Genomic_DNA"/>
</dbReference>
<dbReference type="OMA" id="LEWCDES"/>
<evidence type="ECO:0000313" key="4">
    <source>
        <dbReference type="WBParaSite" id="ACOC_0000488701-mRNA-1"/>
    </source>
</evidence>
<organism evidence="4">
    <name type="scientific">Angiostrongylus costaricensis</name>
    <name type="common">Nematode worm</name>
    <dbReference type="NCBI Taxonomy" id="334426"/>
    <lineage>
        <taxon>Eukaryota</taxon>
        <taxon>Metazoa</taxon>
        <taxon>Ecdysozoa</taxon>
        <taxon>Nematoda</taxon>
        <taxon>Chromadorea</taxon>
        <taxon>Rhabditida</taxon>
        <taxon>Rhabditina</taxon>
        <taxon>Rhabditomorpha</taxon>
        <taxon>Strongyloidea</taxon>
        <taxon>Metastrongylidae</taxon>
        <taxon>Angiostrongylus</taxon>
    </lineage>
</organism>
<feature type="region of interest" description="Disordered" evidence="1">
    <location>
        <begin position="26"/>
        <end position="61"/>
    </location>
</feature>
<feature type="region of interest" description="Disordered" evidence="1">
    <location>
        <begin position="167"/>
        <end position="192"/>
    </location>
</feature>